<organism evidence="2 3">
    <name type="scientific">Corynebacterium choanae</name>
    <dbReference type="NCBI Taxonomy" id="1862358"/>
    <lineage>
        <taxon>Bacteria</taxon>
        <taxon>Bacillati</taxon>
        <taxon>Actinomycetota</taxon>
        <taxon>Actinomycetes</taxon>
        <taxon>Mycobacteriales</taxon>
        <taxon>Corynebacteriaceae</taxon>
        <taxon>Corynebacterium</taxon>
    </lineage>
</organism>
<accession>A0A3G6J380</accession>
<protein>
    <submittedName>
        <fullName evidence="2">Uncharacterized protein</fullName>
    </submittedName>
</protein>
<dbReference type="EMBL" id="CP033896">
    <property type="protein sequence ID" value="AZA12515.1"/>
    <property type="molecule type" value="Genomic_DNA"/>
</dbReference>
<keyword evidence="3" id="KW-1185">Reference proteome</keyword>
<dbReference type="KEGG" id="ccho:CCHOA_00430"/>
<evidence type="ECO:0000313" key="3">
    <source>
        <dbReference type="Proteomes" id="UP000269019"/>
    </source>
</evidence>
<evidence type="ECO:0000313" key="2">
    <source>
        <dbReference type="EMBL" id="AZA12515.1"/>
    </source>
</evidence>
<feature type="chain" id="PRO_5018086021" evidence="1">
    <location>
        <begin position="26"/>
        <end position="112"/>
    </location>
</feature>
<keyword evidence="1" id="KW-0732">Signal</keyword>
<reference evidence="2 3" key="1">
    <citation type="submission" date="2018-11" db="EMBL/GenBank/DDBJ databases">
        <authorList>
            <person name="Kleinhagauer T."/>
            <person name="Glaeser S.P."/>
            <person name="Spergser J."/>
            <person name="Ruckert C."/>
            <person name="Kaempfer P."/>
            <person name="Busse H.-J."/>
        </authorList>
    </citation>
    <scope>NUCLEOTIDE SEQUENCE [LARGE SCALE GENOMIC DNA]</scope>
    <source>
        <strain evidence="2 3">200CH</strain>
    </source>
</reference>
<evidence type="ECO:0000256" key="1">
    <source>
        <dbReference type="SAM" id="SignalP"/>
    </source>
</evidence>
<sequence length="112" mass="12148" precursor="true">MKRALMIAAACATVATGIVAPAAQAEIATDKINCTQIKADMAEAGLLNKTAYQFSRLYSEKYIEAVGKPLTEEQDKQLKQYINHNLRLAEYCNLIEENKTISSGSSGLFGSS</sequence>
<name>A0A3G6J380_9CORY</name>
<dbReference type="Proteomes" id="UP000269019">
    <property type="component" value="Chromosome"/>
</dbReference>
<proteinExistence type="predicted"/>
<feature type="signal peptide" evidence="1">
    <location>
        <begin position="1"/>
        <end position="25"/>
    </location>
</feature>
<gene>
    <name evidence="2" type="ORF">CCHOA_00430</name>
</gene>
<dbReference type="AlphaFoldDB" id="A0A3G6J380"/>